<sequence>MKQLKFISFLFFLVCSLYCHSQEKNLLFTQVEDSKISGKKFKNIQNIFLKAETNQTQKMSLKFQSNFKKTDEVYLLKYTQPPENSLDSAITLTVPYGNKEIQLDLQLVPSNFYDYKVTTSDGKETNADRSIKHYRGVVKNIPNSLVAFSLSKDEVLGLIATDEGNFNIALDKQTGFHLLYNDKNVIKKPEFECSTAPDDRVKNTYDADMLRKQMKSSLTSSSKVVRFYFETEYDIFTTLGSVSAVETLISGIFNQVAILYLNEDIMTNLSQIYVWTSEDPFTASTTANLLTQYQNYRTYYINGDLGQLLTFRNINGGIAVVDGLCANQTKYKLSVAQIYNYYYNVPNYSWSVDVVTHEFGHLLGSYHTHACVWNGNNTAIDGCAGATERGSCSLPGIPSGGGTIMSYCHRTSVGKNFNLGFGPQPGNVIRNSVANAGCLLSPSITGPRAMCPTQFQNYSITPLPQGVSITWSCSADLQVIYTLSNNTIAAIWAKPNTAGAAWIKATISFGSQTYETTYDVWIGFPDVPNVNSSIGTLEVIAWVPNPPVGVTYRWDTSPANIGIFPTFPYSNKEVIIRVPTGGVYTIFCWASNDCGERATAKYFPVVIPSGSPFSIYPVPVSDILNIEFTSTNSEQGDTVTNAFRKNDDGALYKIQLFNSYNKLCKDVTFKGNKMNLPVLDLPNGLYILHIYYNKDSNPEIQKILIEH</sequence>
<dbReference type="PANTHER" id="PTHR11905">
    <property type="entry name" value="ADAM A DISINTEGRIN AND METALLOPROTEASE DOMAIN"/>
    <property type="match status" value="1"/>
</dbReference>
<dbReference type="SUPFAM" id="SSF55486">
    <property type="entry name" value="Metalloproteases ('zincins'), catalytic domain"/>
    <property type="match status" value="1"/>
</dbReference>
<keyword evidence="1" id="KW-0732">Signal</keyword>
<proteinExistence type="predicted"/>
<reference evidence="4" key="1">
    <citation type="journal article" date="2019" name="Int. J. Syst. Evol. Microbiol.">
        <title>The Global Catalogue of Microorganisms (GCM) 10K type strain sequencing project: providing services to taxonomists for standard genome sequencing and annotation.</title>
        <authorList>
            <consortium name="The Broad Institute Genomics Platform"/>
            <consortium name="The Broad Institute Genome Sequencing Center for Infectious Disease"/>
            <person name="Wu L."/>
            <person name="Ma J."/>
        </authorList>
    </citation>
    <scope>NUCLEOTIDE SEQUENCE [LARGE SCALE GENOMIC DNA]</scope>
    <source>
        <strain evidence="4">CCUG 53762</strain>
    </source>
</reference>
<evidence type="ECO:0000313" key="4">
    <source>
        <dbReference type="Proteomes" id="UP001597118"/>
    </source>
</evidence>
<dbReference type="PANTHER" id="PTHR11905:SF159">
    <property type="entry name" value="ADAM METALLOPROTEASE"/>
    <property type="match status" value="1"/>
</dbReference>
<dbReference type="Pfam" id="PF13688">
    <property type="entry name" value="Reprolysin_5"/>
    <property type="match status" value="1"/>
</dbReference>
<feature type="domain" description="Peptidase M12B" evidence="2">
    <location>
        <begin position="223"/>
        <end position="408"/>
    </location>
</feature>
<evidence type="ECO:0000259" key="2">
    <source>
        <dbReference type="PROSITE" id="PS50215"/>
    </source>
</evidence>
<comment type="caution">
    <text evidence="3">The sequence shown here is derived from an EMBL/GenBank/DDBJ whole genome shotgun (WGS) entry which is preliminary data.</text>
</comment>
<dbReference type="RefSeq" id="WP_379663580.1">
    <property type="nucleotide sequence ID" value="NZ_JBHUDG010000043.1"/>
</dbReference>
<dbReference type="PROSITE" id="PS50215">
    <property type="entry name" value="ADAM_MEPRO"/>
    <property type="match status" value="1"/>
</dbReference>
<feature type="chain" id="PRO_5046008185" evidence="1">
    <location>
        <begin position="22"/>
        <end position="707"/>
    </location>
</feature>
<keyword evidence="4" id="KW-1185">Reference proteome</keyword>
<dbReference type="InterPro" id="IPR024079">
    <property type="entry name" value="MetalloPept_cat_dom_sf"/>
</dbReference>
<evidence type="ECO:0000256" key="1">
    <source>
        <dbReference type="SAM" id="SignalP"/>
    </source>
</evidence>
<accession>A0ABW4IEL6</accession>
<organism evidence="3 4">
    <name type="scientific">Pseudopedobacter beijingensis</name>
    <dbReference type="NCBI Taxonomy" id="1207056"/>
    <lineage>
        <taxon>Bacteria</taxon>
        <taxon>Pseudomonadati</taxon>
        <taxon>Bacteroidota</taxon>
        <taxon>Sphingobacteriia</taxon>
        <taxon>Sphingobacteriales</taxon>
        <taxon>Sphingobacteriaceae</taxon>
        <taxon>Pseudopedobacter</taxon>
    </lineage>
</organism>
<dbReference type="Gene3D" id="3.40.390.10">
    <property type="entry name" value="Collagenase (Catalytic Domain)"/>
    <property type="match status" value="1"/>
</dbReference>
<protein>
    <submittedName>
        <fullName evidence="3">M12 family metallo-peptidase</fullName>
    </submittedName>
</protein>
<dbReference type="EMBL" id="JBHUDG010000043">
    <property type="protein sequence ID" value="MFD1631211.1"/>
    <property type="molecule type" value="Genomic_DNA"/>
</dbReference>
<gene>
    <name evidence="3" type="ORF">ACFSAH_15145</name>
</gene>
<feature type="signal peptide" evidence="1">
    <location>
        <begin position="1"/>
        <end position="21"/>
    </location>
</feature>
<dbReference type="Proteomes" id="UP001597118">
    <property type="component" value="Unassembled WGS sequence"/>
</dbReference>
<name>A0ABW4IEL6_9SPHI</name>
<dbReference type="InterPro" id="IPR001590">
    <property type="entry name" value="Peptidase_M12B"/>
</dbReference>
<evidence type="ECO:0000313" key="3">
    <source>
        <dbReference type="EMBL" id="MFD1631211.1"/>
    </source>
</evidence>